<comment type="caution">
    <text evidence="2">The sequence shown here is derived from an EMBL/GenBank/DDBJ whole genome shotgun (WGS) entry which is preliminary data.</text>
</comment>
<protein>
    <submittedName>
        <fullName evidence="2">Uncharacterized protein</fullName>
    </submittedName>
</protein>
<dbReference type="EMBL" id="CAUJNA010002546">
    <property type="protein sequence ID" value="CAJ1393366.1"/>
    <property type="molecule type" value="Genomic_DNA"/>
</dbReference>
<gene>
    <name evidence="2" type="ORF">EVOR1521_LOCUS18247</name>
</gene>
<reference evidence="2" key="1">
    <citation type="submission" date="2023-08" db="EMBL/GenBank/DDBJ databases">
        <authorList>
            <person name="Chen Y."/>
            <person name="Shah S."/>
            <person name="Dougan E. K."/>
            <person name="Thang M."/>
            <person name="Chan C."/>
        </authorList>
    </citation>
    <scope>NUCLEOTIDE SEQUENCE</scope>
</reference>
<name>A0AA36N7L0_9DINO</name>
<proteinExistence type="predicted"/>
<keyword evidence="1" id="KW-0812">Transmembrane</keyword>
<evidence type="ECO:0000313" key="3">
    <source>
        <dbReference type="Proteomes" id="UP001178507"/>
    </source>
</evidence>
<keyword evidence="1" id="KW-0472">Membrane</keyword>
<evidence type="ECO:0000256" key="1">
    <source>
        <dbReference type="SAM" id="Phobius"/>
    </source>
</evidence>
<keyword evidence="3" id="KW-1185">Reference proteome</keyword>
<dbReference type="InterPro" id="IPR025333">
    <property type="entry name" value="DUF4239"/>
</dbReference>
<sequence>MRACTVRCGRGFDGVALPWSATNRNPPAAPKRNRYGAVLAANIVIAAVSKAKQRRSKHALCAEEPDKSPFMRFLEIDTSVFETKREYATRTALERAFDGITVNLKDLSRKYGPNVPLASLESPVYRIIAFTVAFFAYPSIVRFLRGILQMGVGESTADLADVVTDFVTVETFVFGSYAGVTLSVQMQRLAELQTECAKECAHLSGMAEHTVNLFASLDKSALSAESRATALGCEKECLNALWHHSDRLAFGTRGEELMDIAERKRRLDSVSNYRVSLLKWGRNRRESSKQAPLYEPELQLCLQMTNTMREFRAGRLSRESLTLPTTFFWTFGLLSIFISASFALREAADPNSEFSIVDRCFFSTLALAFLTLFRLAVDVNFPFRGDYQIRRGTITAELVAARATLKETLADYGVQAKLKRGR</sequence>
<keyword evidence="1" id="KW-1133">Transmembrane helix</keyword>
<accession>A0AA36N7L0</accession>
<dbReference type="Proteomes" id="UP001178507">
    <property type="component" value="Unassembled WGS sequence"/>
</dbReference>
<dbReference type="AlphaFoldDB" id="A0AA36N7L0"/>
<dbReference type="Pfam" id="PF14023">
    <property type="entry name" value="Bestrophin-like"/>
    <property type="match status" value="1"/>
</dbReference>
<feature type="transmembrane region" description="Helical" evidence="1">
    <location>
        <begin position="356"/>
        <end position="377"/>
    </location>
</feature>
<organism evidence="2 3">
    <name type="scientific">Effrenium voratum</name>
    <dbReference type="NCBI Taxonomy" id="2562239"/>
    <lineage>
        <taxon>Eukaryota</taxon>
        <taxon>Sar</taxon>
        <taxon>Alveolata</taxon>
        <taxon>Dinophyceae</taxon>
        <taxon>Suessiales</taxon>
        <taxon>Symbiodiniaceae</taxon>
        <taxon>Effrenium</taxon>
    </lineage>
</organism>
<feature type="transmembrane region" description="Helical" evidence="1">
    <location>
        <begin position="321"/>
        <end position="344"/>
    </location>
</feature>
<evidence type="ECO:0000313" key="2">
    <source>
        <dbReference type="EMBL" id="CAJ1393366.1"/>
    </source>
</evidence>